<dbReference type="InterPro" id="IPR050336">
    <property type="entry name" value="Chromosome_partition/occlusion"/>
</dbReference>
<dbReference type="InterPro" id="IPR036086">
    <property type="entry name" value="ParB/Sulfiredoxin_sf"/>
</dbReference>
<keyword evidence="3" id="KW-0614">Plasmid</keyword>
<dbReference type="Gene3D" id="3.90.1530.30">
    <property type="match status" value="1"/>
</dbReference>
<proteinExistence type="predicted"/>
<gene>
    <name evidence="3" type="ORF">Lokhon_00044</name>
</gene>
<name>A0A017H7G0_9RHOB</name>
<feature type="compositionally biased region" description="Basic and acidic residues" evidence="1">
    <location>
        <begin position="46"/>
        <end position="59"/>
    </location>
</feature>
<dbReference type="InterPro" id="IPR003115">
    <property type="entry name" value="ParB_N"/>
</dbReference>
<dbReference type="EMBL" id="APGJ01000009">
    <property type="protein sequence ID" value="EYD70462.1"/>
    <property type="molecule type" value="Genomic_DNA"/>
</dbReference>
<dbReference type="SMART" id="SM00470">
    <property type="entry name" value="ParB"/>
    <property type="match status" value="1"/>
</dbReference>
<dbReference type="AlphaFoldDB" id="A0A017H7G0"/>
<dbReference type="PANTHER" id="PTHR33375">
    <property type="entry name" value="CHROMOSOME-PARTITIONING PROTEIN PARB-RELATED"/>
    <property type="match status" value="1"/>
</dbReference>
<evidence type="ECO:0000259" key="2">
    <source>
        <dbReference type="SMART" id="SM00470"/>
    </source>
</evidence>
<accession>A0A017H7G0</accession>
<dbReference type="SUPFAM" id="SSF110849">
    <property type="entry name" value="ParB/Sulfiredoxin"/>
    <property type="match status" value="1"/>
</dbReference>
<geneLocation type="plasmid" evidence="3 4">
    <name>pLokhon01</name>
</geneLocation>
<feature type="region of interest" description="Disordered" evidence="1">
    <location>
        <begin position="43"/>
        <end position="68"/>
    </location>
</feature>
<evidence type="ECO:0000313" key="3">
    <source>
        <dbReference type="EMBL" id="EYD70462.1"/>
    </source>
</evidence>
<keyword evidence="4" id="KW-1185">Reference proteome</keyword>
<dbReference type="GO" id="GO:0005694">
    <property type="term" value="C:chromosome"/>
    <property type="evidence" value="ECO:0007669"/>
    <property type="project" value="TreeGrafter"/>
</dbReference>
<comment type="caution">
    <text evidence="3">The sequence shown here is derived from an EMBL/GenBank/DDBJ whole genome shotgun (WGS) entry which is preliminary data.</text>
</comment>
<dbReference type="PATRIC" id="fig|1122180.6.peg.44"/>
<dbReference type="InterPro" id="IPR037972">
    <property type="entry name" value="RepB_N"/>
</dbReference>
<dbReference type="PANTHER" id="PTHR33375:SF1">
    <property type="entry name" value="CHROMOSOME-PARTITIONING PROTEIN PARB-RELATED"/>
    <property type="match status" value="1"/>
</dbReference>
<sequence>MARRRTLEAPDPRALAEIEAGFAAKPGPGPGGFAAPIAQVASEAATGRDARPATDRAQEARTTSEAAAWRDAQAEGRVIVTLPLDRIAVNHLTRDRVETDAEAMEELIASIRANGQRLPIEVVDLGEGRYGLVSGWRRVRALARIGAEEGTPPTARAIIRPAVEAGDAYAAMVEENEIRAQLTPYERGRIAAVAAHLGAFASMEAAVDTIFAAASKAKRSKIRSFALVHYELGDVLSHGRELSEAAGLRLAAALKAGFAAKLRTALERGEAEDAAAEWALLDAVLGPLEKAPRDAARGGRPRRAAPPPLAETVLPDGARATVRGDGARIVLTLDGQGDLDEAGRRALAERLLERLIDARAE</sequence>
<protein>
    <submittedName>
        <fullName evidence="3">Plasmid replication protein RepB</fullName>
    </submittedName>
</protein>
<organism evidence="3 4">
    <name type="scientific">Limimaricola hongkongensis DSM 17492</name>
    <dbReference type="NCBI Taxonomy" id="1122180"/>
    <lineage>
        <taxon>Bacteria</taxon>
        <taxon>Pseudomonadati</taxon>
        <taxon>Pseudomonadota</taxon>
        <taxon>Alphaproteobacteria</taxon>
        <taxon>Rhodobacterales</taxon>
        <taxon>Paracoccaceae</taxon>
        <taxon>Limimaricola</taxon>
    </lineage>
</organism>
<dbReference type="RefSeq" id="WP_017929895.1">
    <property type="nucleotide sequence ID" value="NZ_CM002675.1"/>
</dbReference>
<evidence type="ECO:0000256" key="1">
    <source>
        <dbReference type="SAM" id="MobiDB-lite"/>
    </source>
</evidence>
<dbReference type="CDD" id="cd16405">
    <property type="entry name" value="RepB_like_N"/>
    <property type="match status" value="1"/>
</dbReference>
<dbReference type="Pfam" id="PF02195">
    <property type="entry name" value="ParB_N"/>
    <property type="match status" value="1"/>
</dbReference>
<dbReference type="HOGENOM" id="CLU_065794_0_0_5"/>
<feature type="domain" description="ParB-like N-terminal" evidence="2">
    <location>
        <begin position="80"/>
        <end position="177"/>
    </location>
</feature>
<reference evidence="3 4" key="1">
    <citation type="submission" date="2013-03" db="EMBL/GenBank/DDBJ databases">
        <authorList>
            <person name="Fiebig A."/>
            <person name="Goeker M."/>
            <person name="Klenk H.-P.P."/>
        </authorList>
    </citation>
    <scope>NUCLEOTIDE SEQUENCE [LARGE SCALE GENOMIC DNA]</scope>
    <source>
        <strain evidence="3 4">DSM 17492</strain>
        <plasmid evidence="3 4">pLokhon01</plasmid>
    </source>
</reference>
<dbReference type="Proteomes" id="UP000025047">
    <property type="component" value="Plasmid pLokhon01"/>
</dbReference>
<evidence type="ECO:0000313" key="4">
    <source>
        <dbReference type="Proteomes" id="UP000025047"/>
    </source>
</evidence>
<dbReference type="OrthoDB" id="7812516at2"/>
<dbReference type="GO" id="GO:0007059">
    <property type="term" value="P:chromosome segregation"/>
    <property type="evidence" value="ECO:0007669"/>
    <property type="project" value="TreeGrafter"/>
</dbReference>